<keyword evidence="2" id="KW-1185">Reference proteome</keyword>
<comment type="caution">
    <text evidence="1">The sequence shown here is derived from an EMBL/GenBank/DDBJ whole genome shotgun (WGS) entry which is preliminary data.</text>
</comment>
<dbReference type="Proteomes" id="UP000005546">
    <property type="component" value="Unassembled WGS sequence"/>
</dbReference>
<dbReference type="STRING" id="762982.HMPREF9442_02731"/>
<organism evidence="1 2">
    <name type="scientific">Paraprevotella xylaniphila YIT 11841</name>
    <dbReference type="NCBI Taxonomy" id="762982"/>
    <lineage>
        <taxon>Bacteria</taxon>
        <taxon>Pseudomonadati</taxon>
        <taxon>Bacteroidota</taxon>
        <taxon>Bacteroidia</taxon>
        <taxon>Bacteroidales</taxon>
        <taxon>Prevotellaceae</taxon>
        <taxon>Paraprevotella</taxon>
    </lineage>
</organism>
<evidence type="ECO:0000313" key="2">
    <source>
        <dbReference type="Proteomes" id="UP000005546"/>
    </source>
</evidence>
<gene>
    <name evidence="1" type="ORF">HMPREF9442_02731</name>
</gene>
<protein>
    <submittedName>
        <fullName evidence="1">Uncharacterized protein</fullName>
    </submittedName>
</protein>
<name>F3QWZ7_9BACT</name>
<proteinExistence type="predicted"/>
<evidence type="ECO:0000313" key="1">
    <source>
        <dbReference type="EMBL" id="EGG51447.1"/>
    </source>
</evidence>
<dbReference type="HOGENOM" id="CLU_3293813_0_0_10"/>
<accession>F3QWZ7</accession>
<sequence length="40" mass="4523">MLTACNDLFINVLCFSLNSIFFLRQTKNQSAETDFSFGAD</sequence>
<reference evidence="1 2" key="1">
    <citation type="submission" date="2011-02" db="EMBL/GenBank/DDBJ databases">
        <authorList>
            <person name="Weinstock G."/>
            <person name="Sodergren E."/>
            <person name="Clifton S."/>
            <person name="Fulton L."/>
            <person name="Fulton B."/>
            <person name="Courtney L."/>
            <person name="Fronick C."/>
            <person name="Harrison M."/>
            <person name="Strong C."/>
            <person name="Farmer C."/>
            <person name="Delahaunty K."/>
            <person name="Markovic C."/>
            <person name="Hall O."/>
            <person name="Minx P."/>
            <person name="Tomlinson C."/>
            <person name="Mitreva M."/>
            <person name="Hou S."/>
            <person name="Chen J."/>
            <person name="Wollam A."/>
            <person name="Pepin K.H."/>
            <person name="Johnson M."/>
            <person name="Bhonagiri V."/>
            <person name="Zhang X."/>
            <person name="Suruliraj S."/>
            <person name="Warren W."/>
            <person name="Chinwalla A."/>
            <person name="Mardis E.R."/>
            <person name="Wilson R.K."/>
        </authorList>
    </citation>
    <scope>NUCLEOTIDE SEQUENCE [LARGE SCALE GENOMIC DNA]</scope>
    <source>
        <strain evidence="1 2">YIT 11841</strain>
    </source>
</reference>
<dbReference type="EMBL" id="AFBR01000083">
    <property type="protein sequence ID" value="EGG51447.1"/>
    <property type="molecule type" value="Genomic_DNA"/>
</dbReference>
<dbReference type="AlphaFoldDB" id="F3QWZ7"/>